<dbReference type="PANTHER" id="PTHR11426">
    <property type="entry name" value="HISTONE H3"/>
    <property type="match status" value="1"/>
</dbReference>
<evidence type="ECO:0000256" key="5">
    <source>
        <dbReference type="ARBA" id="ARBA00023125"/>
    </source>
</evidence>
<keyword evidence="11" id="KW-1185">Reference proteome</keyword>
<keyword evidence="5" id="KW-0238">DNA-binding</keyword>
<dbReference type="InterPro" id="IPR007125">
    <property type="entry name" value="H2A/H2B/H3"/>
</dbReference>
<dbReference type="InterPro" id="IPR009072">
    <property type="entry name" value="Histone-fold"/>
</dbReference>
<dbReference type="GO" id="GO:0005634">
    <property type="term" value="C:nucleus"/>
    <property type="evidence" value="ECO:0007669"/>
    <property type="project" value="UniProtKB-SubCell"/>
</dbReference>
<dbReference type="OrthoDB" id="842664at2759"/>
<dbReference type="HOGENOM" id="CLU_756760_0_0_1"/>
<gene>
    <name evidence="10" type="ORF">PaG_00402</name>
</gene>
<evidence type="ECO:0000256" key="4">
    <source>
        <dbReference type="ARBA" id="ARBA00022454"/>
    </source>
</evidence>
<dbReference type="PRINTS" id="PR00622">
    <property type="entry name" value="HISTONEH3"/>
</dbReference>
<feature type="region of interest" description="Disordered" evidence="8">
    <location>
        <begin position="72"/>
        <end position="99"/>
    </location>
</feature>
<evidence type="ECO:0000256" key="8">
    <source>
        <dbReference type="SAM" id="MobiDB-lite"/>
    </source>
</evidence>
<dbReference type="Gene3D" id="1.10.20.10">
    <property type="entry name" value="Histone, subunit A"/>
    <property type="match status" value="2"/>
</dbReference>
<reference evidence="10 11" key="1">
    <citation type="journal article" date="2014" name="Genome Announc.">
        <title>Genome sequence of the basidiomycetous fungus Pseudozyma aphidis DSM70725, an efficient producer of biosurfactant mannosylerythritol lipids.</title>
        <authorList>
            <person name="Lorenz S."/>
            <person name="Guenther M."/>
            <person name="Grumaz C."/>
            <person name="Rupp S."/>
            <person name="Zibek S."/>
            <person name="Sohn K."/>
        </authorList>
    </citation>
    <scope>NUCLEOTIDE SEQUENCE [LARGE SCALE GENOMIC DNA]</scope>
    <source>
        <strain evidence="11">ATCC 32657 / CBS 517.83 / DSM 70725 / JCM 10318 / NBRC 10182 / NRRL Y-7954 / St-0401</strain>
    </source>
</reference>
<accession>W3VTS8</accession>
<dbReference type="SMART" id="SM00428">
    <property type="entry name" value="H3"/>
    <property type="match status" value="1"/>
</dbReference>
<dbReference type="CDD" id="cd22911">
    <property type="entry name" value="HFD_H3"/>
    <property type="match status" value="1"/>
</dbReference>
<evidence type="ECO:0000313" key="11">
    <source>
        <dbReference type="Proteomes" id="UP000019462"/>
    </source>
</evidence>
<feature type="region of interest" description="Disordered" evidence="8">
    <location>
        <begin position="218"/>
        <end position="260"/>
    </location>
</feature>
<keyword evidence="4" id="KW-0158">Chromosome</keyword>
<dbReference type="FunFam" id="1.10.20.10:FF:000111">
    <property type="entry name" value="Histone H3"/>
    <property type="match status" value="1"/>
</dbReference>
<dbReference type="FunFam" id="1.10.20.10:FF:000085">
    <property type="entry name" value="Histone H3.2"/>
    <property type="match status" value="1"/>
</dbReference>
<dbReference type="GO" id="GO:0046982">
    <property type="term" value="F:protein heterodimerization activity"/>
    <property type="evidence" value="ECO:0007669"/>
    <property type="project" value="InterPro"/>
</dbReference>
<sequence>MAGESLIQTNPTSSSRALPFANFGSASCTLGRSIVLALGRIVASPRASPTALDAHPLERNWIHPKYTVALAPPKKPDSASHAKTMNAKPDDTLTTSIRPNPSRCSSLLVSSRLVSAAPRRARSLSNRIQSRLCINIRWTFTSPSPSPTPPLLLSLLAPQTLAGAWLALHRSAPPRLASPQRFRSPLAPQNTYKVAPLALARPTPPLLFYNHHLKPNSTKMARTKQTARKSTGGKAPRKQLATKAARKSAPAAGGVKKPHRYKPGTVALREIRRYQKSTELLIRKLPFQRLLLIRKLPFQRLVREIAQDFKTDLRFQSSAIGALQEAAEAYLVSLFEDTNLAAIHAKRVTIQPKDIALARRLRGERS</sequence>
<evidence type="ECO:0000313" key="10">
    <source>
        <dbReference type="EMBL" id="ETS64959.1"/>
    </source>
</evidence>
<dbReference type="PROSITE" id="PS00322">
    <property type="entry name" value="HISTONE_H3_1"/>
    <property type="match status" value="1"/>
</dbReference>
<evidence type="ECO:0000256" key="1">
    <source>
        <dbReference type="ARBA" id="ARBA00004123"/>
    </source>
</evidence>
<dbReference type="PROSITE" id="PS00959">
    <property type="entry name" value="HISTONE_H3_2"/>
    <property type="match status" value="1"/>
</dbReference>
<evidence type="ECO:0000259" key="9">
    <source>
        <dbReference type="Pfam" id="PF00125"/>
    </source>
</evidence>
<comment type="subcellular location">
    <subcellularLocation>
        <location evidence="2">Chromosome</location>
    </subcellularLocation>
    <subcellularLocation>
        <location evidence="1">Nucleus</location>
    </subcellularLocation>
</comment>
<feature type="domain" description="Core Histone H2A/H2B/H3" evidence="9">
    <location>
        <begin position="291"/>
        <end position="361"/>
    </location>
</feature>
<comment type="caution">
    <text evidence="10">The sequence shown here is derived from an EMBL/GenBank/DDBJ whole genome shotgun (WGS) entry which is preliminary data.</text>
</comment>
<organism evidence="10 11">
    <name type="scientific">Moesziomyces aphidis</name>
    <name type="common">Pseudozyma aphidis</name>
    <dbReference type="NCBI Taxonomy" id="84754"/>
    <lineage>
        <taxon>Eukaryota</taxon>
        <taxon>Fungi</taxon>
        <taxon>Dikarya</taxon>
        <taxon>Basidiomycota</taxon>
        <taxon>Ustilaginomycotina</taxon>
        <taxon>Ustilaginomycetes</taxon>
        <taxon>Ustilaginales</taxon>
        <taxon>Ustilaginaceae</taxon>
        <taxon>Moesziomyces</taxon>
    </lineage>
</organism>
<proteinExistence type="inferred from homology"/>
<dbReference type="InterPro" id="IPR000164">
    <property type="entry name" value="Histone_H3/CENP-A"/>
</dbReference>
<comment type="similarity">
    <text evidence="3">Belongs to the histone H3 family.</text>
</comment>
<dbReference type="EMBL" id="AWNI01000003">
    <property type="protein sequence ID" value="ETS64959.1"/>
    <property type="molecule type" value="Genomic_DNA"/>
</dbReference>
<feature type="compositionally biased region" description="Low complexity" evidence="8">
    <location>
        <begin position="241"/>
        <end position="252"/>
    </location>
</feature>
<dbReference type="GO" id="GO:0003677">
    <property type="term" value="F:DNA binding"/>
    <property type="evidence" value="ECO:0007669"/>
    <property type="project" value="UniProtKB-KW"/>
</dbReference>
<evidence type="ECO:0000256" key="6">
    <source>
        <dbReference type="ARBA" id="ARBA00023242"/>
    </source>
</evidence>
<keyword evidence="7" id="KW-0544">Nucleosome core</keyword>
<evidence type="ECO:0000256" key="2">
    <source>
        <dbReference type="ARBA" id="ARBA00004286"/>
    </source>
</evidence>
<protein>
    <submittedName>
        <fullName evidence="10">Histone H3</fullName>
    </submittedName>
</protein>
<dbReference type="Pfam" id="PF00125">
    <property type="entry name" value="Histone"/>
    <property type="match status" value="1"/>
</dbReference>
<dbReference type="GO" id="GO:0030527">
    <property type="term" value="F:structural constituent of chromatin"/>
    <property type="evidence" value="ECO:0007669"/>
    <property type="project" value="InterPro"/>
</dbReference>
<keyword evidence="6" id="KW-0539">Nucleus</keyword>
<evidence type="ECO:0000256" key="3">
    <source>
        <dbReference type="ARBA" id="ARBA00010343"/>
    </source>
</evidence>
<name>W3VTS8_MOEAP</name>
<dbReference type="Proteomes" id="UP000019462">
    <property type="component" value="Unassembled WGS sequence"/>
</dbReference>
<evidence type="ECO:0000256" key="7">
    <source>
        <dbReference type="ARBA" id="ARBA00023269"/>
    </source>
</evidence>
<dbReference type="GO" id="GO:0000786">
    <property type="term" value="C:nucleosome"/>
    <property type="evidence" value="ECO:0007669"/>
    <property type="project" value="UniProtKB-KW"/>
</dbReference>
<dbReference type="AlphaFoldDB" id="W3VTS8"/>
<dbReference type="SUPFAM" id="SSF47113">
    <property type="entry name" value="Histone-fold"/>
    <property type="match status" value="2"/>
</dbReference>